<dbReference type="EMBL" id="KZ305089">
    <property type="protein sequence ID" value="PIA28248.1"/>
    <property type="molecule type" value="Genomic_DNA"/>
</dbReference>
<proteinExistence type="predicted"/>
<evidence type="ECO:0000313" key="1">
    <source>
        <dbReference type="EMBL" id="PIA28248.1"/>
    </source>
</evidence>
<keyword evidence="2" id="KW-1185">Reference proteome</keyword>
<name>A0A2G5CAE9_AQUCA</name>
<dbReference type="InParanoid" id="A0A2G5CAE9"/>
<organism evidence="1 2">
    <name type="scientific">Aquilegia coerulea</name>
    <name type="common">Rocky mountain columbine</name>
    <dbReference type="NCBI Taxonomy" id="218851"/>
    <lineage>
        <taxon>Eukaryota</taxon>
        <taxon>Viridiplantae</taxon>
        <taxon>Streptophyta</taxon>
        <taxon>Embryophyta</taxon>
        <taxon>Tracheophyta</taxon>
        <taxon>Spermatophyta</taxon>
        <taxon>Magnoliopsida</taxon>
        <taxon>Ranunculales</taxon>
        <taxon>Ranunculaceae</taxon>
        <taxon>Thalictroideae</taxon>
        <taxon>Aquilegia</taxon>
    </lineage>
</organism>
<reference evidence="1 2" key="1">
    <citation type="submission" date="2017-09" db="EMBL/GenBank/DDBJ databases">
        <title>WGS assembly of Aquilegia coerulea Goldsmith.</title>
        <authorList>
            <person name="Hodges S."/>
            <person name="Kramer E."/>
            <person name="Nordborg M."/>
            <person name="Tomkins J."/>
            <person name="Borevitz J."/>
            <person name="Derieg N."/>
            <person name="Yan J."/>
            <person name="Mihaltcheva S."/>
            <person name="Hayes R.D."/>
            <person name="Rokhsar D."/>
        </authorList>
    </citation>
    <scope>NUCLEOTIDE SEQUENCE [LARGE SCALE GENOMIC DNA]</scope>
    <source>
        <strain evidence="2">cv. Goldsmith</strain>
    </source>
</reference>
<dbReference type="AlphaFoldDB" id="A0A2G5CAE9"/>
<dbReference type="Proteomes" id="UP000230069">
    <property type="component" value="Unassembled WGS sequence"/>
</dbReference>
<evidence type="ECO:0000313" key="2">
    <source>
        <dbReference type="Proteomes" id="UP000230069"/>
    </source>
</evidence>
<protein>
    <submittedName>
        <fullName evidence="1">Uncharacterized protein</fullName>
    </submittedName>
</protein>
<gene>
    <name evidence="1" type="ORF">AQUCO_07200123v1</name>
</gene>
<accession>A0A2G5CAE9</accession>
<sequence>MSASSIPRYSFQNENIIVNIKNCYVVKPILLMLGGRIDCQLCAVWKGLDRCMNNHFIACLSQLFSH</sequence>